<dbReference type="Proteomes" id="UP000237839">
    <property type="component" value="Unassembled WGS sequence"/>
</dbReference>
<accession>A0A2S9GY72</accession>
<dbReference type="RefSeq" id="WP_105532461.1">
    <property type="nucleotide sequence ID" value="NZ_PUGF01000012.1"/>
</dbReference>
<organism evidence="1 2">
    <name type="scientific">Solimicrobium silvestre</name>
    <dbReference type="NCBI Taxonomy" id="2099400"/>
    <lineage>
        <taxon>Bacteria</taxon>
        <taxon>Pseudomonadati</taxon>
        <taxon>Pseudomonadota</taxon>
        <taxon>Betaproteobacteria</taxon>
        <taxon>Burkholderiales</taxon>
        <taxon>Oxalobacteraceae</taxon>
        <taxon>Solimicrobium</taxon>
    </lineage>
</organism>
<dbReference type="AlphaFoldDB" id="A0A2S9GY72"/>
<gene>
    <name evidence="1" type="ORF">S2091_2705</name>
</gene>
<dbReference type="OrthoDB" id="9959336at2"/>
<keyword evidence="2" id="KW-1185">Reference proteome</keyword>
<proteinExistence type="predicted"/>
<protein>
    <submittedName>
        <fullName evidence="1">Uncharacterized protein</fullName>
    </submittedName>
</protein>
<evidence type="ECO:0000313" key="1">
    <source>
        <dbReference type="EMBL" id="PRC92650.1"/>
    </source>
</evidence>
<dbReference type="EMBL" id="PUGF01000012">
    <property type="protein sequence ID" value="PRC92650.1"/>
    <property type="molecule type" value="Genomic_DNA"/>
</dbReference>
<evidence type="ECO:0000313" key="2">
    <source>
        <dbReference type="Proteomes" id="UP000237839"/>
    </source>
</evidence>
<name>A0A2S9GY72_9BURK</name>
<sequence>MKSLHSETKSESFHSLSIPEYLQPAEKRIIALFNNTSIALTRKQIRDALGDMELSGVCGRVNSLITKNRLANRGERKDPKTRKSQGLVGLPVSVQFSLIGFAA</sequence>
<comment type="caution">
    <text evidence="1">The sequence shown here is derived from an EMBL/GenBank/DDBJ whole genome shotgun (WGS) entry which is preliminary data.</text>
</comment>
<reference evidence="1 2" key="1">
    <citation type="submission" date="2018-02" db="EMBL/GenBank/DDBJ databases">
        <title>Solimicrobium silvestre gen. nov., sp. nov., isolated from alpine forest soil.</title>
        <authorList>
            <person name="Margesin R."/>
            <person name="Albuquerque L."/>
            <person name="Zhang D.-C."/>
            <person name="Froufe H.J.C."/>
            <person name="Severino R."/>
            <person name="Roxo I."/>
            <person name="Egas C."/>
            <person name="Da Costa M.S."/>
        </authorList>
    </citation>
    <scope>NUCLEOTIDE SEQUENCE [LARGE SCALE GENOMIC DNA]</scope>
    <source>
        <strain evidence="1 2">S20-91</strain>
    </source>
</reference>